<evidence type="ECO:0000313" key="1">
    <source>
        <dbReference type="EMBL" id="SDX70218.1"/>
    </source>
</evidence>
<dbReference type="EMBL" id="FNOW01000010">
    <property type="protein sequence ID" value="SDX70218.1"/>
    <property type="molecule type" value="Genomic_DNA"/>
</dbReference>
<sequence>MAGNKSISAVVLIEGREAIPVRTIPFVTGWMLSPDVLANALALTDMIQRLVIERRPPHDDDFISFDEGETSPLPTIRYSALTAFCLIENDSIVEMKPKEWDLVVDDLAGLSARLDGTGKSREEQRPIWIRESIPLLPAGVFVWRDEFESAFSRAYGQYRLAIVGERDGDRGLTFNPIIPCELHGAVLDGFYALPDPATNLLALSPAETTPHGKSGAGYISKKLAALNQAATRFWANADPSDKSTHPDNNEVSNWLIKRGYSETLAQKGASIVRPDWASVGRKPEE</sequence>
<proteinExistence type="predicted"/>
<reference evidence="2" key="1">
    <citation type="submission" date="2016-10" db="EMBL/GenBank/DDBJ databases">
        <authorList>
            <person name="Varghese N."/>
            <person name="Submissions S."/>
        </authorList>
    </citation>
    <scope>NUCLEOTIDE SEQUENCE [LARGE SCALE GENOMIC DNA]</scope>
    <source>
        <strain evidence="2">DSM 173</strain>
    </source>
</reference>
<dbReference type="STRING" id="61595.SAMN05421644_11023"/>
<protein>
    <submittedName>
        <fullName evidence="1">Uncharacterized protein</fullName>
    </submittedName>
</protein>
<evidence type="ECO:0000313" key="2">
    <source>
        <dbReference type="Proteomes" id="UP000198672"/>
    </source>
</evidence>
<organism evidence="1 2">
    <name type="scientific">Allochromatium warmingii</name>
    <name type="common">Chromatium warmingii</name>
    <dbReference type="NCBI Taxonomy" id="61595"/>
    <lineage>
        <taxon>Bacteria</taxon>
        <taxon>Pseudomonadati</taxon>
        <taxon>Pseudomonadota</taxon>
        <taxon>Gammaproteobacteria</taxon>
        <taxon>Chromatiales</taxon>
        <taxon>Chromatiaceae</taxon>
        <taxon>Allochromatium</taxon>
    </lineage>
</organism>
<dbReference type="AlphaFoldDB" id="A0A1H3DVT3"/>
<name>A0A1H3DVT3_ALLWA</name>
<dbReference type="Proteomes" id="UP000198672">
    <property type="component" value="Unassembled WGS sequence"/>
</dbReference>
<dbReference type="OrthoDB" id="7069432at2"/>
<gene>
    <name evidence="1" type="ORF">SAMN05421644_11023</name>
</gene>
<keyword evidence="2" id="KW-1185">Reference proteome</keyword>
<accession>A0A1H3DVT3</accession>